<dbReference type="PANTHER" id="PTHR44013">
    <property type="entry name" value="ZINC-TYPE ALCOHOL DEHYDROGENASE-LIKE PROTEIN C16A3.02C"/>
    <property type="match status" value="1"/>
</dbReference>
<dbReference type="Gene3D" id="3.90.180.10">
    <property type="entry name" value="Medium-chain alcohol dehydrogenases, catalytic domain"/>
    <property type="match status" value="1"/>
</dbReference>
<evidence type="ECO:0000259" key="1">
    <source>
        <dbReference type="SMART" id="SM00829"/>
    </source>
</evidence>
<accession>A0A841D9T1</accession>
<dbReference type="GO" id="GO:0016491">
    <property type="term" value="F:oxidoreductase activity"/>
    <property type="evidence" value="ECO:0007669"/>
    <property type="project" value="InterPro"/>
</dbReference>
<evidence type="ECO:0000313" key="2">
    <source>
        <dbReference type="EMBL" id="MBB5967382.1"/>
    </source>
</evidence>
<comment type="caution">
    <text evidence="2">The sequence shown here is derived from an EMBL/GenBank/DDBJ whole genome shotgun (WGS) entry which is preliminary data.</text>
</comment>
<proteinExistence type="predicted"/>
<gene>
    <name evidence="2" type="ORF">FHS22_006684</name>
</gene>
<dbReference type="AlphaFoldDB" id="A0A841D9T1"/>
<protein>
    <submittedName>
        <fullName evidence="2">NADPH:quinone reductase-like Zn-dependent oxidoreductase</fullName>
    </submittedName>
</protein>
<dbReference type="CDD" id="cd05289">
    <property type="entry name" value="MDR_like_2"/>
    <property type="match status" value="1"/>
</dbReference>
<dbReference type="Pfam" id="PF08240">
    <property type="entry name" value="ADH_N"/>
    <property type="match status" value="1"/>
</dbReference>
<keyword evidence="3" id="KW-1185">Reference proteome</keyword>
<dbReference type="InterPro" id="IPR011032">
    <property type="entry name" value="GroES-like_sf"/>
</dbReference>
<sequence>MKAVIVTDFGAEPELADLPVPEPGEGEFLVRIHAAGLNPFDWKVAGGALRDKVPHAFPFTMGSDAAGTVERVGPGVTAFHPGDRVFGQFLRLPAGLGAFAEYALAEQSGKVARIPDSLPYTLAAALPTAGTAAYQAVEAAGPEPGQTVLINGATGGVGQSAVQFAAARGARVLATATPDAADHLRGLGAAEIVDFTGKDTADQVAAAHPGGIDVLLDLVSFPGEGAARMTGLLRPGGVVVSTLGAADPEASAARGIRGVNLFHQATAELLATLAGLAATGELRVHIEAEVPLTEAPSGIARARTGQARGKTVIIV</sequence>
<dbReference type="Gene3D" id="3.40.50.720">
    <property type="entry name" value="NAD(P)-binding Rossmann-like Domain"/>
    <property type="match status" value="1"/>
</dbReference>
<dbReference type="InterPro" id="IPR020843">
    <property type="entry name" value="ER"/>
</dbReference>
<dbReference type="InterPro" id="IPR052733">
    <property type="entry name" value="Chloroplast_QOR"/>
</dbReference>
<dbReference type="PANTHER" id="PTHR44013:SF1">
    <property type="entry name" value="ZINC-TYPE ALCOHOL DEHYDROGENASE-LIKE PROTEIN C16A3.02C"/>
    <property type="match status" value="1"/>
</dbReference>
<dbReference type="SMART" id="SM00829">
    <property type="entry name" value="PKS_ER"/>
    <property type="match status" value="1"/>
</dbReference>
<dbReference type="InterPro" id="IPR036291">
    <property type="entry name" value="NAD(P)-bd_dom_sf"/>
</dbReference>
<dbReference type="InterPro" id="IPR013154">
    <property type="entry name" value="ADH-like_N"/>
</dbReference>
<dbReference type="Pfam" id="PF13602">
    <property type="entry name" value="ADH_zinc_N_2"/>
    <property type="match status" value="1"/>
</dbReference>
<name>A0A841D9T1_PLAVE</name>
<organism evidence="2 3">
    <name type="scientific">Planomonospora venezuelensis</name>
    <dbReference type="NCBI Taxonomy" id="1999"/>
    <lineage>
        <taxon>Bacteria</taxon>
        <taxon>Bacillati</taxon>
        <taxon>Actinomycetota</taxon>
        <taxon>Actinomycetes</taxon>
        <taxon>Streptosporangiales</taxon>
        <taxon>Streptosporangiaceae</taxon>
        <taxon>Planomonospora</taxon>
    </lineage>
</organism>
<feature type="domain" description="Enoyl reductase (ER)" evidence="1">
    <location>
        <begin position="10"/>
        <end position="313"/>
    </location>
</feature>
<dbReference type="SUPFAM" id="SSF50129">
    <property type="entry name" value="GroES-like"/>
    <property type="match status" value="1"/>
</dbReference>
<reference evidence="2 3" key="1">
    <citation type="submission" date="2020-08" db="EMBL/GenBank/DDBJ databases">
        <title>Genomic Encyclopedia of Type Strains, Phase III (KMG-III): the genomes of soil and plant-associated and newly described type strains.</title>
        <authorList>
            <person name="Whitman W."/>
        </authorList>
    </citation>
    <scope>NUCLEOTIDE SEQUENCE [LARGE SCALE GENOMIC DNA]</scope>
    <source>
        <strain evidence="2 3">CECT 3303</strain>
    </source>
</reference>
<dbReference type="SUPFAM" id="SSF51735">
    <property type="entry name" value="NAD(P)-binding Rossmann-fold domains"/>
    <property type="match status" value="1"/>
</dbReference>
<dbReference type="EMBL" id="JACHJJ010000032">
    <property type="protein sequence ID" value="MBB5967382.1"/>
    <property type="molecule type" value="Genomic_DNA"/>
</dbReference>
<dbReference type="RefSeq" id="WP_184948109.1">
    <property type="nucleotide sequence ID" value="NZ_BAAAWZ010000001.1"/>
</dbReference>
<dbReference type="Proteomes" id="UP000562352">
    <property type="component" value="Unassembled WGS sequence"/>
</dbReference>
<evidence type="ECO:0000313" key="3">
    <source>
        <dbReference type="Proteomes" id="UP000562352"/>
    </source>
</evidence>